<dbReference type="SUPFAM" id="SSF50494">
    <property type="entry name" value="Trypsin-like serine proteases"/>
    <property type="match status" value="1"/>
</dbReference>
<comment type="caution">
    <text evidence="1">The sequence shown here is derived from an EMBL/GenBank/DDBJ whole genome shotgun (WGS) entry which is preliminary data.</text>
</comment>
<evidence type="ECO:0000313" key="1">
    <source>
        <dbReference type="EMBL" id="MBB5802107.1"/>
    </source>
</evidence>
<evidence type="ECO:0000313" key="2">
    <source>
        <dbReference type="Proteomes" id="UP000552097"/>
    </source>
</evidence>
<dbReference type="EMBL" id="JACHMO010000001">
    <property type="protein sequence ID" value="MBB5802107.1"/>
    <property type="molecule type" value="Genomic_DNA"/>
</dbReference>
<accession>A0A7W9LZW6</accession>
<gene>
    <name evidence="1" type="ORF">F4560_001875</name>
</gene>
<keyword evidence="2" id="KW-1185">Reference proteome</keyword>
<organism evidence="1 2">
    <name type="scientific">Saccharothrix ecbatanensis</name>
    <dbReference type="NCBI Taxonomy" id="1105145"/>
    <lineage>
        <taxon>Bacteria</taxon>
        <taxon>Bacillati</taxon>
        <taxon>Actinomycetota</taxon>
        <taxon>Actinomycetes</taxon>
        <taxon>Pseudonocardiales</taxon>
        <taxon>Pseudonocardiaceae</taxon>
        <taxon>Saccharothrix</taxon>
    </lineage>
</organism>
<dbReference type="InterPro" id="IPR043504">
    <property type="entry name" value="Peptidase_S1_PA_chymotrypsin"/>
</dbReference>
<sequence length="463" mass="49867">MSDIGDDVVVQVGSTTARAVGRKSVPVLPDRRGDVALLELDRELPGAGAVLSRMAVSWDRAVHVFGFPAKVGDGVYARTVLAGAAGPGSEWIQMNARSTVEQRVRRGFSGGGVVDEQTGAVLGIVVSEYKDSTQPAGLSWMIPVETIVSHLPDVDRWVTGESAADEVFSGKAEPGVTRVGVAKALADWLARGDRGDVVITVVGADRSELYRLVALSDRGSRLVSSDAPEGTVPAVGSIDLAVDAAKRTADQVARRIVRRAGIAVDDRLGSSAVVRAGIPPMTVVVDGVDEAVHPDGLLNDVLRPLADHGTRLILGFRHESSPSLAVAWAWEVEQRLDGLTRVIMRHPDDRATKLRQRATELRIVAKRLDPPRVRPRLEKFAREVAAIEADADPGDVPRELHEQEKLLGVYLSEAVKRRIAERADLVALHRTATGLLRRSPPDLTAVRDTVLAYARAVRQEEPK</sequence>
<dbReference type="InterPro" id="IPR009003">
    <property type="entry name" value="Peptidase_S1_PA"/>
</dbReference>
<name>A0A7W9LZW6_9PSEU</name>
<dbReference type="AlphaFoldDB" id="A0A7W9LZW6"/>
<evidence type="ECO:0008006" key="3">
    <source>
        <dbReference type="Google" id="ProtNLM"/>
    </source>
</evidence>
<proteinExistence type="predicted"/>
<reference evidence="1 2" key="1">
    <citation type="submission" date="2020-08" db="EMBL/GenBank/DDBJ databases">
        <title>Sequencing the genomes of 1000 actinobacteria strains.</title>
        <authorList>
            <person name="Klenk H.-P."/>
        </authorList>
    </citation>
    <scope>NUCLEOTIDE SEQUENCE [LARGE SCALE GENOMIC DNA]</scope>
    <source>
        <strain evidence="1 2">DSM 45486</strain>
    </source>
</reference>
<dbReference type="Proteomes" id="UP000552097">
    <property type="component" value="Unassembled WGS sequence"/>
</dbReference>
<protein>
    <recommendedName>
        <fullName evidence="3">Trypsin-like peptidase</fullName>
    </recommendedName>
</protein>
<dbReference type="Gene3D" id="2.40.10.10">
    <property type="entry name" value="Trypsin-like serine proteases"/>
    <property type="match status" value="1"/>
</dbReference>